<organism evidence="5">
    <name type="scientific">hydrothermal vent metagenome</name>
    <dbReference type="NCBI Taxonomy" id="652676"/>
    <lineage>
        <taxon>unclassified sequences</taxon>
        <taxon>metagenomes</taxon>
        <taxon>ecological metagenomes</taxon>
    </lineage>
</organism>
<dbReference type="Pfam" id="PF00691">
    <property type="entry name" value="OmpA"/>
    <property type="match status" value="1"/>
</dbReference>
<dbReference type="AlphaFoldDB" id="A0A3B0Y047"/>
<dbReference type="PANTHER" id="PTHR30329">
    <property type="entry name" value="STATOR ELEMENT OF FLAGELLAR MOTOR COMPLEX"/>
    <property type="match status" value="1"/>
</dbReference>
<dbReference type="PANTHER" id="PTHR30329:SF21">
    <property type="entry name" value="LIPOPROTEIN YIAD-RELATED"/>
    <property type="match status" value="1"/>
</dbReference>
<dbReference type="CDD" id="cd07185">
    <property type="entry name" value="OmpA_C-like"/>
    <property type="match status" value="1"/>
</dbReference>
<proteinExistence type="predicted"/>
<name>A0A3B0Y047_9ZZZZ</name>
<protein>
    <recommendedName>
        <fullName evidence="4">OmpA-like domain-containing protein</fullName>
    </recommendedName>
</protein>
<dbReference type="InterPro" id="IPR041544">
    <property type="entry name" value="MotY_N"/>
</dbReference>
<dbReference type="EMBL" id="UOFK01000050">
    <property type="protein sequence ID" value="VAW74025.1"/>
    <property type="molecule type" value="Genomic_DNA"/>
</dbReference>
<dbReference type="InterPro" id="IPR006664">
    <property type="entry name" value="OMP_bac"/>
</dbReference>
<dbReference type="InterPro" id="IPR036737">
    <property type="entry name" value="OmpA-like_sf"/>
</dbReference>
<dbReference type="Gene3D" id="2.60.40.2540">
    <property type="match status" value="1"/>
</dbReference>
<evidence type="ECO:0000256" key="1">
    <source>
        <dbReference type="ARBA" id="ARBA00004442"/>
    </source>
</evidence>
<evidence type="ECO:0000313" key="5">
    <source>
        <dbReference type="EMBL" id="VAW74025.1"/>
    </source>
</evidence>
<comment type="subcellular location">
    <subcellularLocation>
        <location evidence="1">Cell outer membrane</location>
    </subcellularLocation>
</comment>
<sequence>MKVSRIKILLAAVGCIAPLLNQPAFGYVQKFQASWEHSSWKVDSGSQRCALTHDIPRFGQARFEQQSGQRLNFSLHVLQPPVRDQSARVYAEAPPWKLPQASHLLGDFQLQQGKTPLRLPRDQALRIYYELEQGMQPVITFADWGDAKDQVQVALLPVRFREVLPEFLACTAGLIYLDFEPISEQAVFFATDSDRLSRATRRVLEDVARGYRKQKKVRIVLGGHADERGASAYNMQLSKRRTNMVARYLRSRGVPAKAIGTHVYGETEPTDTSSTQAAWALNRRVTIWLAEKS</sequence>
<dbReference type="SUPFAM" id="SSF103088">
    <property type="entry name" value="OmpA-like"/>
    <property type="match status" value="1"/>
</dbReference>
<keyword evidence="3" id="KW-0998">Cell outer membrane</keyword>
<feature type="domain" description="OmpA-like" evidence="4">
    <location>
        <begin position="176"/>
        <end position="293"/>
    </location>
</feature>
<dbReference type="PROSITE" id="PS51123">
    <property type="entry name" value="OMPA_2"/>
    <property type="match status" value="1"/>
</dbReference>
<accession>A0A3B0Y047</accession>
<dbReference type="GO" id="GO:0009279">
    <property type="term" value="C:cell outer membrane"/>
    <property type="evidence" value="ECO:0007669"/>
    <property type="project" value="UniProtKB-SubCell"/>
</dbReference>
<gene>
    <name evidence="5" type="ORF">MNBD_GAMMA13-1065</name>
</gene>
<evidence type="ECO:0000256" key="2">
    <source>
        <dbReference type="ARBA" id="ARBA00023136"/>
    </source>
</evidence>
<dbReference type="PRINTS" id="PR01023">
    <property type="entry name" value="NAFLGMOTY"/>
</dbReference>
<dbReference type="Pfam" id="PF18393">
    <property type="entry name" value="MotY_N"/>
    <property type="match status" value="1"/>
</dbReference>
<dbReference type="InterPro" id="IPR006665">
    <property type="entry name" value="OmpA-like"/>
</dbReference>
<keyword evidence="2" id="KW-0472">Membrane</keyword>
<dbReference type="PRINTS" id="PR01021">
    <property type="entry name" value="OMPADOMAIN"/>
</dbReference>
<dbReference type="InterPro" id="IPR050330">
    <property type="entry name" value="Bact_OuterMem_StrucFunc"/>
</dbReference>
<evidence type="ECO:0000256" key="3">
    <source>
        <dbReference type="ARBA" id="ARBA00023237"/>
    </source>
</evidence>
<evidence type="ECO:0000259" key="4">
    <source>
        <dbReference type="PROSITE" id="PS51123"/>
    </source>
</evidence>
<dbReference type="Gene3D" id="3.30.1330.60">
    <property type="entry name" value="OmpA-like domain"/>
    <property type="match status" value="1"/>
</dbReference>
<reference evidence="5" key="1">
    <citation type="submission" date="2018-06" db="EMBL/GenBank/DDBJ databases">
        <authorList>
            <person name="Zhirakovskaya E."/>
        </authorList>
    </citation>
    <scope>NUCLEOTIDE SEQUENCE</scope>
</reference>